<proteinExistence type="predicted"/>
<evidence type="ECO:0000256" key="1">
    <source>
        <dbReference type="ARBA" id="ARBA00023015"/>
    </source>
</evidence>
<dbReference type="SMART" id="SM00421">
    <property type="entry name" value="HTH_LUXR"/>
    <property type="match status" value="1"/>
</dbReference>
<dbReference type="InterPro" id="IPR016032">
    <property type="entry name" value="Sig_transdc_resp-reg_C-effctor"/>
</dbReference>
<dbReference type="SUPFAM" id="SSF46894">
    <property type="entry name" value="C-terminal effector domain of the bipartite response regulators"/>
    <property type="match status" value="1"/>
</dbReference>
<organism evidence="5 6">
    <name type="scientific">Winogradskyella pelagia</name>
    <dbReference type="NCBI Taxonomy" id="2819984"/>
    <lineage>
        <taxon>Bacteria</taxon>
        <taxon>Pseudomonadati</taxon>
        <taxon>Bacteroidota</taxon>
        <taxon>Flavobacteriia</taxon>
        <taxon>Flavobacteriales</taxon>
        <taxon>Flavobacteriaceae</taxon>
        <taxon>Winogradskyella</taxon>
    </lineage>
</organism>
<gene>
    <name evidence="5" type="ORF">J4050_05785</name>
</gene>
<dbReference type="PANTHER" id="PTHR44688">
    <property type="entry name" value="DNA-BINDING TRANSCRIPTIONAL ACTIVATOR DEVR_DOSR"/>
    <property type="match status" value="1"/>
</dbReference>
<keyword evidence="6" id="KW-1185">Reference proteome</keyword>
<evidence type="ECO:0000256" key="3">
    <source>
        <dbReference type="ARBA" id="ARBA00023163"/>
    </source>
</evidence>
<evidence type="ECO:0000313" key="6">
    <source>
        <dbReference type="Proteomes" id="UP000676776"/>
    </source>
</evidence>
<keyword evidence="1" id="KW-0805">Transcription regulation</keyword>
<dbReference type="Pfam" id="PF00196">
    <property type="entry name" value="GerE"/>
    <property type="match status" value="1"/>
</dbReference>
<feature type="domain" description="HTH luxR-type" evidence="4">
    <location>
        <begin position="57"/>
        <end position="125"/>
    </location>
</feature>
<dbReference type="RefSeq" id="WP_208153193.1">
    <property type="nucleotide sequence ID" value="NZ_JAGEVF010000003.1"/>
</dbReference>
<dbReference type="Gene3D" id="1.10.10.10">
    <property type="entry name" value="Winged helix-like DNA-binding domain superfamily/Winged helix DNA-binding domain"/>
    <property type="match status" value="1"/>
</dbReference>
<keyword evidence="2" id="KW-0238">DNA-binding</keyword>
<dbReference type="PANTHER" id="PTHR44688:SF16">
    <property type="entry name" value="DNA-BINDING TRANSCRIPTIONAL ACTIVATOR DEVR_DOSR"/>
    <property type="match status" value="1"/>
</dbReference>
<dbReference type="PROSITE" id="PS50043">
    <property type="entry name" value="HTH_LUXR_2"/>
    <property type="match status" value="1"/>
</dbReference>
<accession>A0ABS3T0H8</accession>
<dbReference type="Proteomes" id="UP000676776">
    <property type="component" value="Unassembled WGS sequence"/>
</dbReference>
<name>A0ABS3T0H8_9FLAO</name>
<comment type="caution">
    <text evidence="5">The sequence shown here is derived from an EMBL/GenBank/DDBJ whole genome shotgun (WGS) entry which is preliminary data.</text>
</comment>
<dbReference type="PRINTS" id="PR00038">
    <property type="entry name" value="HTHLUXR"/>
</dbReference>
<evidence type="ECO:0000313" key="5">
    <source>
        <dbReference type="EMBL" id="MBO3116249.1"/>
    </source>
</evidence>
<dbReference type="InterPro" id="IPR000792">
    <property type="entry name" value="Tscrpt_reg_LuxR_C"/>
</dbReference>
<evidence type="ECO:0000256" key="2">
    <source>
        <dbReference type="ARBA" id="ARBA00023125"/>
    </source>
</evidence>
<dbReference type="CDD" id="cd06170">
    <property type="entry name" value="LuxR_C_like"/>
    <property type="match status" value="1"/>
</dbReference>
<sequence length="130" mass="14932">MTNHQRISKFIKDLKVNDTNLSTHDLIELLKASKRVYDNEIILDALIQSLKSILAKDLKLKQKLTQRECQIVKLIGKGFSNSDMAQYLNLSVSTIETHRKNIRKKLTLKGNDNLFAFALVFQLQEAHLPN</sequence>
<evidence type="ECO:0000259" key="4">
    <source>
        <dbReference type="PROSITE" id="PS50043"/>
    </source>
</evidence>
<dbReference type="EMBL" id="JAGEVF010000003">
    <property type="protein sequence ID" value="MBO3116249.1"/>
    <property type="molecule type" value="Genomic_DNA"/>
</dbReference>
<reference evidence="5 6" key="1">
    <citation type="submission" date="2021-03" db="EMBL/GenBank/DDBJ databases">
        <title>Winogradskyella sp. nov., isolated from costal sediment.</title>
        <authorList>
            <person name="Gao C."/>
        </authorList>
    </citation>
    <scope>NUCLEOTIDE SEQUENCE [LARGE SCALE GENOMIC DNA]</scope>
    <source>
        <strain evidence="5 6">DF17</strain>
    </source>
</reference>
<protein>
    <submittedName>
        <fullName evidence="5">LuxR family transcriptional regulator</fullName>
    </submittedName>
</protein>
<keyword evidence="3" id="KW-0804">Transcription</keyword>
<dbReference type="InterPro" id="IPR036388">
    <property type="entry name" value="WH-like_DNA-bd_sf"/>
</dbReference>